<dbReference type="Proteomes" id="UP000001699">
    <property type="component" value="Unassembled WGS sequence"/>
</dbReference>
<evidence type="ECO:0000313" key="2">
    <source>
        <dbReference type="Proteomes" id="UP000001699"/>
    </source>
</evidence>
<protein>
    <submittedName>
        <fullName evidence="1">Uncharacterized protein</fullName>
    </submittedName>
</protein>
<evidence type="ECO:0000313" key="1">
    <source>
        <dbReference type="EMBL" id="EDP47460.1"/>
    </source>
</evidence>
<sequence length="131" mass="15221">MAPCKYASLDLITHQDHHLVPRWGAFDARRLAGLTGEKSPSSSSLPVRSITWAAERLLFDLDQLVLVLCRRSDAPSTFELVFLWTRPLPVRFNNYLFHIRRCGMDCEFAQLTGQFAMIHNWWPWNKLDTTM</sequence>
<dbReference type="EMBL" id="DS499602">
    <property type="protein sequence ID" value="EDP47460.1"/>
    <property type="molecule type" value="Genomic_DNA"/>
</dbReference>
<keyword evidence="2" id="KW-1185">Reference proteome</keyword>
<name>B0YCS6_ASPFC</name>
<accession>B0YCS6</accession>
<gene>
    <name evidence="1" type="ORF">AFUB_093040</name>
</gene>
<organism evidence="1 2">
    <name type="scientific">Aspergillus fumigatus (strain CBS 144.89 / FGSC A1163 / CEA10)</name>
    <name type="common">Neosartorya fumigata</name>
    <dbReference type="NCBI Taxonomy" id="451804"/>
    <lineage>
        <taxon>Eukaryota</taxon>
        <taxon>Fungi</taxon>
        <taxon>Dikarya</taxon>
        <taxon>Ascomycota</taxon>
        <taxon>Pezizomycotina</taxon>
        <taxon>Eurotiomycetes</taxon>
        <taxon>Eurotiomycetidae</taxon>
        <taxon>Eurotiales</taxon>
        <taxon>Aspergillaceae</taxon>
        <taxon>Aspergillus</taxon>
        <taxon>Aspergillus subgen. Fumigati</taxon>
    </lineage>
</organism>
<dbReference type="AlphaFoldDB" id="B0YCS6"/>
<reference evidence="1 2" key="1">
    <citation type="journal article" date="2008" name="PLoS Genet.">
        <title>Genomic islands in the pathogenic filamentous fungus Aspergillus fumigatus.</title>
        <authorList>
            <person name="Fedorova N.D."/>
            <person name="Khaldi N."/>
            <person name="Joardar V.S."/>
            <person name="Maiti R."/>
            <person name="Amedeo P."/>
            <person name="Anderson M.J."/>
            <person name="Crabtree J."/>
            <person name="Silva J.C."/>
            <person name="Badger J.H."/>
            <person name="Albarraq A."/>
            <person name="Angiuoli S."/>
            <person name="Bussey H."/>
            <person name="Bowyer P."/>
            <person name="Cotty P.J."/>
            <person name="Dyer P.S."/>
            <person name="Egan A."/>
            <person name="Galens K."/>
            <person name="Fraser-Liggett C.M."/>
            <person name="Haas B.J."/>
            <person name="Inman J.M."/>
            <person name="Kent R."/>
            <person name="Lemieux S."/>
            <person name="Malavazi I."/>
            <person name="Orvis J."/>
            <person name="Roemer T."/>
            <person name="Ronning C.M."/>
            <person name="Sundaram J.P."/>
            <person name="Sutton G."/>
            <person name="Turner G."/>
            <person name="Venter J.C."/>
            <person name="White O.R."/>
            <person name="Whitty B.R."/>
            <person name="Youngman P."/>
            <person name="Wolfe K.H."/>
            <person name="Goldman G.H."/>
            <person name="Wortman J.R."/>
            <person name="Jiang B."/>
            <person name="Denning D.W."/>
            <person name="Nierman W.C."/>
        </authorList>
    </citation>
    <scope>NUCLEOTIDE SEQUENCE [LARGE SCALE GENOMIC DNA]</scope>
    <source>
        <strain evidence="2">CBS 144.89 / FGSC A1163 / CEA10</strain>
    </source>
</reference>
<proteinExistence type="predicted"/>
<dbReference type="VEuPathDB" id="FungiDB:AFUB_093040"/>
<dbReference type="HOGENOM" id="CLU_1927109_0_0_1"/>